<dbReference type="KEGG" id="ole:K0B96_02395"/>
<feature type="domain" description="YgjP-like metallopeptidase" evidence="1">
    <location>
        <begin position="104"/>
        <end position="305"/>
    </location>
</feature>
<dbReference type="Proteomes" id="UP000825051">
    <property type="component" value="Chromosome"/>
</dbReference>
<dbReference type="CDD" id="cd07344">
    <property type="entry name" value="M48_yhfN_like"/>
    <property type="match status" value="1"/>
</dbReference>
<gene>
    <name evidence="2" type="ORF">K0B96_02395</name>
</gene>
<dbReference type="AlphaFoldDB" id="A0A8F9TYV0"/>
<dbReference type="Gene3D" id="3.30.2010.10">
    <property type="entry name" value="Metalloproteases ('zincins'), catalytic domain"/>
    <property type="match status" value="1"/>
</dbReference>
<accession>A0A8F9TYV0</accession>
<dbReference type="InterPro" id="IPR053136">
    <property type="entry name" value="UTP_pyrophosphatase-like"/>
</dbReference>
<reference evidence="2" key="1">
    <citation type="submission" date="2021-08" db="EMBL/GenBank/DDBJ databases">
        <title>Genome of a novel bacterium of the phylum Verrucomicrobia, Oleiharenicola sp. KSB-15.</title>
        <authorList>
            <person name="Chung J.-H."/>
            <person name="Ahn J.-H."/>
            <person name="Yoon Y."/>
            <person name="Kim D.-Y."/>
            <person name="An S.-H."/>
            <person name="Park I."/>
            <person name="Yeon J."/>
        </authorList>
    </citation>
    <scope>NUCLEOTIDE SEQUENCE</scope>
    <source>
        <strain evidence="2">KSB-15</strain>
    </source>
</reference>
<dbReference type="Pfam" id="PF01863">
    <property type="entry name" value="YgjP-like"/>
    <property type="match status" value="1"/>
</dbReference>
<evidence type="ECO:0000313" key="3">
    <source>
        <dbReference type="Proteomes" id="UP000825051"/>
    </source>
</evidence>
<dbReference type="PANTHER" id="PTHR30399">
    <property type="entry name" value="UNCHARACTERIZED PROTEIN YGJP"/>
    <property type="match status" value="1"/>
</dbReference>
<keyword evidence="3" id="KW-1185">Reference proteome</keyword>
<organism evidence="2 3">
    <name type="scientific">Horticoccus luteus</name>
    <dbReference type="NCBI Taxonomy" id="2862869"/>
    <lineage>
        <taxon>Bacteria</taxon>
        <taxon>Pseudomonadati</taxon>
        <taxon>Verrucomicrobiota</taxon>
        <taxon>Opitutia</taxon>
        <taxon>Opitutales</taxon>
        <taxon>Opitutaceae</taxon>
        <taxon>Horticoccus</taxon>
    </lineage>
</organism>
<dbReference type="PANTHER" id="PTHR30399:SF1">
    <property type="entry name" value="UTP PYROPHOSPHATASE"/>
    <property type="match status" value="1"/>
</dbReference>
<name>A0A8F9TYV0_9BACT</name>
<protein>
    <submittedName>
        <fullName evidence="2">M48 family metallopeptidase</fullName>
    </submittedName>
</protein>
<proteinExistence type="predicted"/>
<dbReference type="InterPro" id="IPR002725">
    <property type="entry name" value="YgjP-like_metallopeptidase"/>
</dbReference>
<sequence length="311" mass="35333">MANDTSRPGGVNRFRPGRAFRSRLHRRDEGSRWRRSRRCVQCGENVNEDRQQDFWSFFAAPAPLASGPRAAAERAFAEPVGAAPATETVSRGGVVYERSATAQRYRLTLRRDGVAVAVIPRRGSQREAEQFVAQQAAWLERARARQARRPRAAEVWTVGTRVLWRGELEEIRVAATGARPQVCLAADVFRVARIEGDLRATLEAQFARRAKIELPARTWELAAVTGVDVKHVTVRNQRSRWGSCSSGGTISLNWRLVQTPDFVRDYIVFHELMHLREMNHSARFWARVEEVCPAWREAEHWLKRNGSLVGL</sequence>
<dbReference type="EMBL" id="CP080507">
    <property type="protein sequence ID" value="QYM80743.1"/>
    <property type="molecule type" value="Genomic_DNA"/>
</dbReference>
<evidence type="ECO:0000313" key="2">
    <source>
        <dbReference type="EMBL" id="QYM80743.1"/>
    </source>
</evidence>
<evidence type="ECO:0000259" key="1">
    <source>
        <dbReference type="Pfam" id="PF01863"/>
    </source>
</evidence>